<organism evidence="3 4">
    <name type="scientific">Luteimicrobium subarcticum</name>
    <dbReference type="NCBI Taxonomy" id="620910"/>
    <lineage>
        <taxon>Bacteria</taxon>
        <taxon>Bacillati</taxon>
        <taxon>Actinomycetota</taxon>
        <taxon>Actinomycetes</taxon>
        <taxon>Micrococcales</taxon>
        <taxon>Luteimicrobium</taxon>
    </lineage>
</organism>
<evidence type="ECO:0000256" key="2">
    <source>
        <dbReference type="SAM" id="Phobius"/>
    </source>
</evidence>
<comment type="caution">
    <text evidence="3">The sequence shown here is derived from an EMBL/GenBank/DDBJ whole genome shotgun (WGS) entry which is preliminary data.</text>
</comment>
<protein>
    <submittedName>
        <fullName evidence="3">Uncharacterized protein</fullName>
    </submittedName>
</protein>
<dbReference type="EMBL" id="PGTZ01000007">
    <property type="protein sequence ID" value="PJI93840.1"/>
    <property type="molecule type" value="Genomic_DNA"/>
</dbReference>
<name>A0A2M8WSE4_9MICO</name>
<feature type="region of interest" description="Disordered" evidence="1">
    <location>
        <begin position="1"/>
        <end position="26"/>
    </location>
</feature>
<dbReference type="AlphaFoldDB" id="A0A2M8WSE4"/>
<dbReference type="RefSeq" id="WP_100349472.1">
    <property type="nucleotide sequence ID" value="NZ_PGTZ01000007.1"/>
</dbReference>
<evidence type="ECO:0000313" key="4">
    <source>
        <dbReference type="Proteomes" id="UP000231586"/>
    </source>
</evidence>
<dbReference type="Proteomes" id="UP000231586">
    <property type="component" value="Unassembled WGS sequence"/>
</dbReference>
<keyword evidence="2" id="KW-1133">Transmembrane helix</keyword>
<keyword evidence="2" id="KW-0472">Membrane</keyword>
<keyword evidence="2" id="KW-0812">Transmembrane</keyword>
<feature type="transmembrane region" description="Helical" evidence="2">
    <location>
        <begin position="92"/>
        <end position="117"/>
    </location>
</feature>
<proteinExistence type="predicted"/>
<gene>
    <name evidence="3" type="ORF">CLV34_1316</name>
</gene>
<keyword evidence="4" id="KW-1185">Reference proteome</keyword>
<accession>A0A2M8WSE4</accession>
<feature type="transmembrane region" description="Helical" evidence="2">
    <location>
        <begin position="59"/>
        <end position="80"/>
    </location>
</feature>
<evidence type="ECO:0000313" key="3">
    <source>
        <dbReference type="EMBL" id="PJI93840.1"/>
    </source>
</evidence>
<sequence length="134" mass="13582">MSTEPVPSRPAADPGSEGAVEQEGAATELPAGAEVEAADVDVRDVVGSGAVRRAPKYKAFLWAGAVLGLVLGLFVGGSVLRDDAARSLDKPGVLFSVILLGGVTVGMLVAGFVAVVLDRRSVARASRGAERPDA</sequence>
<reference evidence="3 4" key="1">
    <citation type="submission" date="2017-11" db="EMBL/GenBank/DDBJ databases">
        <title>Genomic Encyclopedia of Archaeal and Bacterial Type Strains, Phase II (KMG-II): From Individual Species to Whole Genera.</title>
        <authorList>
            <person name="Goeker M."/>
        </authorList>
    </citation>
    <scope>NUCLEOTIDE SEQUENCE [LARGE SCALE GENOMIC DNA]</scope>
    <source>
        <strain evidence="3 4">DSM 22413</strain>
    </source>
</reference>
<evidence type="ECO:0000256" key="1">
    <source>
        <dbReference type="SAM" id="MobiDB-lite"/>
    </source>
</evidence>